<evidence type="ECO:0000313" key="2">
    <source>
        <dbReference type="EMBL" id="KAK8842429.1"/>
    </source>
</evidence>
<comment type="caution">
    <text evidence="2">The sequence shown here is derived from an EMBL/GenBank/DDBJ whole genome shotgun (WGS) entry which is preliminary data.</text>
</comment>
<dbReference type="Proteomes" id="UP001470230">
    <property type="component" value="Unassembled WGS sequence"/>
</dbReference>
<reference evidence="2 3" key="1">
    <citation type="submission" date="2024-04" db="EMBL/GenBank/DDBJ databases">
        <title>Tritrichomonas musculus Genome.</title>
        <authorList>
            <person name="Alves-Ferreira E."/>
            <person name="Grigg M."/>
            <person name="Lorenzi H."/>
            <person name="Galac M."/>
        </authorList>
    </citation>
    <scope>NUCLEOTIDE SEQUENCE [LARGE SCALE GENOMIC DNA]</scope>
    <source>
        <strain evidence="2 3">EAF2021</strain>
    </source>
</reference>
<name>A0ABR2H871_9EUKA</name>
<accession>A0ABR2H871</accession>
<feature type="compositionally biased region" description="Basic and acidic residues" evidence="1">
    <location>
        <begin position="206"/>
        <end position="217"/>
    </location>
</feature>
<organism evidence="2 3">
    <name type="scientific">Tritrichomonas musculus</name>
    <dbReference type="NCBI Taxonomy" id="1915356"/>
    <lineage>
        <taxon>Eukaryota</taxon>
        <taxon>Metamonada</taxon>
        <taxon>Parabasalia</taxon>
        <taxon>Tritrichomonadida</taxon>
        <taxon>Tritrichomonadidae</taxon>
        <taxon>Tritrichomonas</taxon>
    </lineage>
</organism>
<protein>
    <recommendedName>
        <fullName evidence="4">Plasmodium RESA N-terminal domain-containing protein</fullName>
    </recommendedName>
</protein>
<keyword evidence="3" id="KW-1185">Reference proteome</keyword>
<proteinExistence type="predicted"/>
<sequence>MGKTKRGEYQNHMLGCDCIKNKEKLATKDEEKNKVFIHIRIDSDYLDKHGIKKLQDFAGLLKLYGIRRSNIQKFVELLIEIYKLLNSNEPTFKMDKRALGKASLTDLNVRMNRFGHQYPTQFYDAFVTYINENWYIFKYPEKTMQTLFKNFKSMINVLINTKEEITHNDDNNNNNNNQDQSASNAHENNTTLNGNENDNDNTVNHNENDTILKDHENNTEVNYNENNAKLDCNENDTAPDDNGNNTILSDLQNNIEQDDDQNISFLDENENNDICGFFNSELNDNNYCFSNENDEFDYDYFDNTTFLKKKWLA</sequence>
<evidence type="ECO:0008006" key="4">
    <source>
        <dbReference type="Google" id="ProtNLM"/>
    </source>
</evidence>
<gene>
    <name evidence="2" type="ORF">M9Y10_026012</name>
</gene>
<evidence type="ECO:0000313" key="3">
    <source>
        <dbReference type="Proteomes" id="UP001470230"/>
    </source>
</evidence>
<feature type="compositionally biased region" description="Low complexity" evidence="1">
    <location>
        <begin position="171"/>
        <end position="205"/>
    </location>
</feature>
<dbReference type="EMBL" id="JAPFFF010000038">
    <property type="protein sequence ID" value="KAK8842429.1"/>
    <property type="molecule type" value="Genomic_DNA"/>
</dbReference>
<feature type="region of interest" description="Disordered" evidence="1">
    <location>
        <begin position="166"/>
        <end position="217"/>
    </location>
</feature>
<evidence type="ECO:0000256" key="1">
    <source>
        <dbReference type="SAM" id="MobiDB-lite"/>
    </source>
</evidence>